<organism evidence="2 3">
    <name type="scientific">Sarcoptes scabiei</name>
    <name type="common">Itch mite</name>
    <name type="synonym">Acarus scabiei</name>
    <dbReference type="NCBI Taxonomy" id="52283"/>
    <lineage>
        <taxon>Eukaryota</taxon>
        <taxon>Metazoa</taxon>
        <taxon>Ecdysozoa</taxon>
        <taxon>Arthropoda</taxon>
        <taxon>Chelicerata</taxon>
        <taxon>Arachnida</taxon>
        <taxon>Acari</taxon>
        <taxon>Acariformes</taxon>
        <taxon>Sarcoptiformes</taxon>
        <taxon>Astigmata</taxon>
        <taxon>Psoroptidia</taxon>
        <taxon>Sarcoptoidea</taxon>
        <taxon>Sarcoptidae</taxon>
        <taxon>Sarcoptinae</taxon>
        <taxon>Sarcoptes</taxon>
    </lineage>
</organism>
<dbReference type="Proteomes" id="UP000616769">
    <property type="component" value="Unassembled WGS sequence"/>
</dbReference>
<dbReference type="VEuPathDB" id="VectorBase:SSCA000855"/>
<feature type="compositionally biased region" description="Pro residues" evidence="1">
    <location>
        <begin position="52"/>
        <end position="61"/>
    </location>
</feature>
<feature type="compositionally biased region" description="Basic residues" evidence="1">
    <location>
        <begin position="448"/>
        <end position="464"/>
    </location>
</feature>
<feature type="compositionally biased region" description="Basic residues" evidence="1">
    <location>
        <begin position="427"/>
        <end position="440"/>
    </location>
</feature>
<feature type="compositionally biased region" description="Pro residues" evidence="1">
    <location>
        <begin position="1"/>
        <end position="36"/>
    </location>
</feature>
<proteinExistence type="predicted"/>
<feature type="region of interest" description="Disordered" evidence="1">
    <location>
        <begin position="1"/>
        <end position="115"/>
    </location>
</feature>
<feature type="non-terminal residue" evidence="2">
    <location>
        <position position="496"/>
    </location>
</feature>
<accession>A0A132ABZ2</accession>
<reference evidence="2 3" key="1">
    <citation type="journal article" date="2015" name="Parasit. Vectors">
        <title>Draft genome of the scabies mite.</title>
        <authorList>
            <person name="Rider S.D.Jr."/>
            <person name="Morgan M.S."/>
            <person name="Arlian L.G."/>
        </authorList>
    </citation>
    <scope>NUCLEOTIDE SEQUENCE [LARGE SCALE GENOMIC DNA]</scope>
    <source>
        <strain evidence="2">Arlian Lab</strain>
    </source>
</reference>
<gene>
    <name evidence="2" type="ORF">QR98_0064730</name>
</gene>
<comment type="caution">
    <text evidence="2">The sequence shown here is derived from an EMBL/GenBank/DDBJ whole genome shotgun (WGS) entry which is preliminary data.</text>
</comment>
<feature type="region of interest" description="Disordered" evidence="1">
    <location>
        <begin position="421"/>
        <end position="468"/>
    </location>
</feature>
<feature type="compositionally biased region" description="Low complexity" evidence="1">
    <location>
        <begin position="37"/>
        <end position="51"/>
    </location>
</feature>
<dbReference type="EMBL" id="JXLN01012064">
    <property type="protein sequence ID" value="KPM07960.1"/>
    <property type="molecule type" value="Genomic_DNA"/>
</dbReference>
<dbReference type="AlphaFoldDB" id="A0A132ABZ2"/>
<evidence type="ECO:0000313" key="2">
    <source>
        <dbReference type="EMBL" id="KPM07960.1"/>
    </source>
</evidence>
<feature type="compositionally biased region" description="Low complexity" evidence="1">
    <location>
        <begin position="77"/>
        <end position="106"/>
    </location>
</feature>
<evidence type="ECO:0000313" key="3">
    <source>
        <dbReference type="Proteomes" id="UP000616769"/>
    </source>
</evidence>
<name>A0A132ABZ2_SARSC</name>
<evidence type="ECO:0000256" key="1">
    <source>
        <dbReference type="SAM" id="MobiDB-lite"/>
    </source>
</evidence>
<sequence length="496" mass="53095">PPPPDGPPGNPPPPPPANPPPGPSPPPPEPGPPTGAPSPGEDAEFAAAAFDPPEPNAPPPSILEAAAPAARPPPTEPATRIADGPAGATPAGGATNDNNAGQQNAAKPNSTRIPSTLMLSSSPMSLTDMNAIAYTNAAAGLNNSSASVHPFALSNASRPVDVPDAYARIGITAARITSIASRMNENRICATEAIIDRIDPISTIPAMPALPTAPPHALAIFHPSGISASPARNTRIPSLAWCFAPSRIHTPSPSVKRVARITPGIHTAEVTRIRPRRHHPKKCLHPDGVILHIKDHAPTIGMTRSIHTLARTEHNVRRTLQPERQHPHHKPQRTITNRHDRLLELPLDSITDLLNSLILRSTGNIPHNAASSLSATRCAPKLPRVRDGTVHPFSDCVPQLLHQPRLVVTVVGLLSPRSLSRISAGHPNHRRARVASRRHGRTAERRARQQHRHYQCHHRSRQRTPKLSNQCVHEINPSGSESLSDVIGVYILTFHP</sequence>
<protein>
    <submittedName>
        <fullName evidence="2">Uncharacterized protein</fullName>
    </submittedName>
</protein>